<evidence type="ECO:0000256" key="2">
    <source>
        <dbReference type="ARBA" id="ARBA00004416"/>
    </source>
</evidence>
<comment type="subcellular location">
    <subcellularLocation>
        <location evidence="2">Cell outer membrane</location>
        <topology evidence="2">Peripheral membrane protein</topology>
        <orientation evidence="2">Extracellular side</orientation>
    </subcellularLocation>
    <subcellularLocation>
        <location evidence="1">Secreted</location>
        <location evidence="1">Cell wall</location>
    </subcellularLocation>
</comment>
<organism evidence="12">
    <name type="scientific">Chlamydia pneumoniae</name>
    <name type="common">Chlamydophila pneumoniae</name>
    <dbReference type="NCBI Taxonomy" id="83558"/>
    <lineage>
        <taxon>Bacteria</taxon>
        <taxon>Pseudomonadati</taxon>
        <taxon>Chlamydiota</taxon>
        <taxon>Chlamydiia</taxon>
        <taxon>Chlamydiales</taxon>
        <taxon>Chlamydiaceae</taxon>
        <taxon>Chlamydia/Chlamydophila group</taxon>
        <taxon>Chlamydia</taxon>
    </lineage>
</organism>
<keyword evidence="8" id="KW-0732">Signal</keyword>
<dbReference type="InterPro" id="IPR005546">
    <property type="entry name" value="Autotransporte_beta"/>
</dbReference>
<evidence type="ECO:0000256" key="8">
    <source>
        <dbReference type="ARBA" id="ARBA00022729"/>
    </source>
</evidence>
<dbReference type="InterPro" id="IPR011427">
    <property type="entry name" value="Polymorphic_membr_middle"/>
</dbReference>
<evidence type="ECO:0000256" key="4">
    <source>
        <dbReference type="ARBA" id="ARBA00022452"/>
    </source>
</evidence>
<dbReference type="Pfam" id="PF03797">
    <property type="entry name" value="Autotransporter"/>
    <property type="match status" value="1"/>
</dbReference>
<proteinExistence type="inferred from homology"/>
<dbReference type="GO" id="GO:0009279">
    <property type="term" value="C:cell outer membrane"/>
    <property type="evidence" value="ECO:0007669"/>
    <property type="project" value="UniProtKB-SubCell"/>
</dbReference>
<feature type="domain" description="Autotransporter" evidence="11">
    <location>
        <begin position="646"/>
        <end position="952"/>
    </location>
</feature>
<sequence>MSKTPPKFLFYLGNFTACMFGMTPAVYSVQTDSLEKFALERDEEFRTSFPLLDSLSTLTGFSPITTFVGNRHNSSQDIVLSNYKSIDNILLLWTSAGGAVSCNNFLLSNLEDHAFFSKNLAIGTGGAIACQGACTITKNRGPLIFFSNRGLNNAITGGETRGGAIACNGDFTISQNQGTFYFVNNSVNNWGGALSTNGHCRIQSNRAPLLFFNNTAPSGGGALRSENTTISDNTRPIYFKNNCGNNGGAIQTSVTVAIKNNSGSVIFNNNTALSGSINSGNGSGGAIYTTNLSIDDNPGTILFNNNYCSRDGGAICTQSLTIKNSGHVYFTNNQGNWGGALMLRQDSTCLLFAEQGNIAFQNNEVFLTTFGRYNAIHCTPNSNLQLGANKGYTTAFFDPIEHQHPTTNPLIFNPNANHQGTILFSSAYIPEASDYENNFISSSKNTSELRNGVLSIEDHAGWQFYKFTQKGGILKLGHAASIATTANSETPSTSVGSQVIINNLAINLPSILAKGKAPTLWIRPLQSSAPFTEDNNPTITLSGPLTLLNEENRDPYDSIDLSEPLQNIHLLSLSDVTARHINTDNFHPESLNATEHYGYQGIWSPYWVETITTTNNASIETANTLYRALYANWTPLGYKVNPEYQGDLATTPLWQSFHTMFSLLRSYNRTGDSDIERPFLEIQGIADGLFVHQNSIPGAPGFRIQSTGYSLQASSETSLHQKISLGFAQFFTRTKEIGSSNNVSAHNTVSSLYVELPWFQEAFATSTVLAYGYGDHHLHSLHPSHQEQAEGTCYSHTLAAAIGCSFPWQQKSYLHLSPFVQAIAIRSHQTAFEEIGDNPRKFVSQKPFYNLTLPLGIQGKWQSKFHVPTEWTLELSYQPVLYQQNPQIGVTLLASGGSWDILGPNYVRNALGYKVHNQTALFRSLDLFLDYQGSVSSSTSTHHLQAGSTLKF</sequence>
<keyword evidence="7" id="KW-0812">Transmembrane</keyword>
<evidence type="ECO:0000256" key="5">
    <source>
        <dbReference type="ARBA" id="ARBA00022512"/>
    </source>
</evidence>
<evidence type="ECO:0000256" key="7">
    <source>
        <dbReference type="ARBA" id="ARBA00022692"/>
    </source>
</evidence>
<comment type="similarity">
    <text evidence="3">Belongs to the PMP outer membrane protein family.</text>
</comment>
<dbReference type="Pfam" id="PF07548">
    <property type="entry name" value="ChlamPMP_M"/>
    <property type="match status" value="1"/>
</dbReference>
<evidence type="ECO:0000313" key="12">
    <source>
        <dbReference type="EMBL" id="CRI42581.1"/>
    </source>
</evidence>
<dbReference type="Gene3D" id="2.40.128.130">
    <property type="entry name" value="Autotransporter beta-domain"/>
    <property type="match status" value="1"/>
</dbReference>
<gene>
    <name evidence="12" type="primary">pmp16</name>
    <name evidence="12" type="ORF">BN1224_DC9_BS_00640</name>
</gene>
<dbReference type="InterPro" id="IPR036709">
    <property type="entry name" value="Autotransporte_beta_dom_sf"/>
</dbReference>
<keyword evidence="4" id="KW-1134">Transmembrane beta strand</keyword>
<dbReference type="AlphaFoldDB" id="A0A0F7WSS4"/>
<evidence type="ECO:0000256" key="3">
    <source>
        <dbReference type="ARBA" id="ARBA00007542"/>
    </source>
</evidence>
<evidence type="ECO:0000256" key="6">
    <source>
        <dbReference type="ARBA" id="ARBA00022525"/>
    </source>
</evidence>
<reference evidence="12" key="1">
    <citation type="submission" date="2015-05" db="EMBL/GenBank/DDBJ databases">
        <authorList>
            <person name="Rattei Thomas"/>
        </authorList>
    </citation>
    <scope>NUCLEOTIDE SEQUENCE</scope>
    <source>
        <strain evidence="12">DC9</strain>
    </source>
</reference>
<dbReference type="NCBIfam" id="TIGR01376">
    <property type="entry name" value="POMP_repeat"/>
    <property type="match status" value="3"/>
</dbReference>
<keyword evidence="6" id="KW-0964">Secreted</keyword>
<dbReference type="EMBL" id="LN847049">
    <property type="protein sequence ID" value="CRI42581.1"/>
    <property type="molecule type" value="Genomic_DNA"/>
</dbReference>
<keyword evidence="5" id="KW-0134">Cell wall</keyword>
<keyword evidence="9" id="KW-0472">Membrane</keyword>
<evidence type="ECO:0000256" key="10">
    <source>
        <dbReference type="ARBA" id="ARBA00023237"/>
    </source>
</evidence>
<evidence type="ECO:0000256" key="1">
    <source>
        <dbReference type="ARBA" id="ARBA00004191"/>
    </source>
</evidence>
<dbReference type="SMART" id="SM00869">
    <property type="entry name" value="Autotransporter"/>
    <property type="match status" value="1"/>
</dbReference>
<dbReference type="InterPro" id="IPR003368">
    <property type="entry name" value="POMP_repeat"/>
</dbReference>
<accession>A0A0F7WSS4</accession>
<keyword evidence="10" id="KW-0998">Cell outer membrane</keyword>
<dbReference type="PROSITE" id="PS51208">
    <property type="entry name" value="AUTOTRANSPORTER"/>
    <property type="match status" value="1"/>
</dbReference>
<dbReference type="SUPFAM" id="SSF103515">
    <property type="entry name" value="Autotransporter"/>
    <property type="match status" value="1"/>
</dbReference>
<dbReference type="Pfam" id="PF02415">
    <property type="entry name" value="Chlam_PMP"/>
    <property type="match status" value="3"/>
</dbReference>
<evidence type="ECO:0000259" key="11">
    <source>
        <dbReference type="PROSITE" id="PS51208"/>
    </source>
</evidence>
<protein>
    <submittedName>
        <fullName evidence="12">Probable outer membrane protein pmp16</fullName>
    </submittedName>
</protein>
<name>A0A0F7WSS4_CHLPN</name>
<evidence type="ECO:0000256" key="9">
    <source>
        <dbReference type="ARBA" id="ARBA00023136"/>
    </source>
</evidence>